<feature type="region of interest" description="Disordered" evidence="1">
    <location>
        <begin position="66"/>
        <end position="97"/>
    </location>
</feature>
<accession>A0A812NUD1</accession>
<reference evidence="2" key="1">
    <citation type="submission" date="2021-02" db="EMBL/GenBank/DDBJ databases">
        <authorList>
            <person name="Dougan E. K."/>
            <person name="Rhodes N."/>
            <person name="Thang M."/>
            <person name="Chan C."/>
        </authorList>
    </citation>
    <scope>NUCLEOTIDE SEQUENCE</scope>
</reference>
<dbReference type="EMBL" id="CAJNJA010013184">
    <property type="protein sequence ID" value="CAE7315014.1"/>
    <property type="molecule type" value="Genomic_DNA"/>
</dbReference>
<name>A0A812NUD1_9DINO</name>
<gene>
    <name evidence="2" type="primary">STR8</name>
    <name evidence="2" type="ORF">SNEC2469_LOCUS7846</name>
</gene>
<evidence type="ECO:0000313" key="2">
    <source>
        <dbReference type="EMBL" id="CAE7315014.1"/>
    </source>
</evidence>
<dbReference type="OrthoDB" id="10469669at2759"/>
<feature type="region of interest" description="Disordered" evidence="1">
    <location>
        <begin position="200"/>
        <end position="232"/>
    </location>
</feature>
<feature type="compositionally biased region" description="Polar residues" evidence="1">
    <location>
        <begin position="214"/>
        <end position="230"/>
    </location>
</feature>
<dbReference type="Proteomes" id="UP000601435">
    <property type="component" value="Unassembled WGS sequence"/>
</dbReference>
<organism evidence="2 3">
    <name type="scientific">Symbiodinium necroappetens</name>
    <dbReference type="NCBI Taxonomy" id="1628268"/>
    <lineage>
        <taxon>Eukaryota</taxon>
        <taxon>Sar</taxon>
        <taxon>Alveolata</taxon>
        <taxon>Dinophyceae</taxon>
        <taxon>Suessiales</taxon>
        <taxon>Symbiodiniaceae</taxon>
        <taxon>Symbiodinium</taxon>
    </lineage>
</organism>
<dbReference type="AlphaFoldDB" id="A0A812NUD1"/>
<proteinExistence type="predicted"/>
<keyword evidence="3" id="KW-1185">Reference proteome</keyword>
<protein>
    <submittedName>
        <fullName evidence="2">STR8 protein</fullName>
    </submittedName>
</protein>
<comment type="caution">
    <text evidence="2">The sequence shown here is derived from an EMBL/GenBank/DDBJ whole genome shotgun (WGS) entry which is preliminary data.</text>
</comment>
<evidence type="ECO:0000256" key="1">
    <source>
        <dbReference type="SAM" id="MobiDB-lite"/>
    </source>
</evidence>
<sequence>MGDFRSMPAEAWNQVHARFEASRGKAEKVTSLRASAPEWTPWSAAGHEIPAPYHPPLDAQWSVPLPRQVSTGGQSTGGAQCHTPEAGSRRPSYTPYGPYGAPAAPAVPGYTGDVYQQRVMMEKAFYDGWADAAAAAARAAAAAGSATSIPPSPPPTPAAQVATVAPPVVGGVAASLAAHVQAMPPSPAAQAAATAQPLSPAAQVPGIQPISPALSGSQLQMPNTPSQASTGEHVPLDQLQWQRVEVPAVQIAPPKIGPPAGPVAISNSESPRSSILKLCGAWGALAKQNTPKLSLEPGHAKQRAELLHYRRALGATAPPQEVATLTCARV</sequence>
<evidence type="ECO:0000313" key="3">
    <source>
        <dbReference type="Proteomes" id="UP000601435"/>
    </source>
</evidence>